<evidence type="ECO:0000259" key="3">
    <source>
        <dbReference type="Pfam" id="PF11141"/>
    </source>
</evidence>
<dbReference type="EMBL" id="JXXZ01000005">
    <property type="protein sequence ID" value="KJZ01006.1"/>
    <property type="molecule type" value="Genomic_DNA"/>
</dbReference>
<organism evidence="4 5">
    <name type="scientific">Pseudoalteromonas ruthenica</name>
    <dbReference type="NCBI Taxonomy" id="151081"/>
    <lineage>
        <taxon>Bacteria</taxon>
        <taxon>Pseudomonadati</taxon>
        <taxon>Pseudomonadota</taxon>
        <taxon>Gammaproteobacteria</taxon>
        <taxon>Alteromonadales</taxon>
        <taxon>Pseudoalteromonadaceae</taxon>
        <taxon>Pseudoalteromonas</taxon>
    </lineage>
</organism>
<keyword evidence="2" id="KW-0812">Transmembrane</keyword>
<evidence type="ECO:0000313" key="5">
    <source>
        <dbReference type="Proteomes" id="UP000033664"/>
    </source>
</evidence>
<dbReference type="GeneID" id="58227986"/>
<feature type="compositionally biased region" description="Low complexity" evidence="1">
    <location>
        <begin position="83"/>
        <end position="103"/>
    </location>
</feature>
<feature type="compositionally biased region" description="Basic and acidic residues" evidence="1">
    <location>
        <begin position="104"/>
        <end position="114"/>
    </location>
</feature>
<sequence>MGQKIVITANMNNKTQRIERKEVQYQWHWRRIVGAATLGLCSVAAIWYLAFTPANAEQGEVNTVSSDGIQSQAEAPNESAQEVTVAKAAPVALAAQAPVQPSQPHKEDEVEADSKSAMMESEQTLVAQVSTNETSTVESSTSASSTEVQANDTAVDAPAPESEFNTEAKVASLSQGTKIDTDKVSRAVLTTAVQDREPINSLGQEVKTSDFQQQLFFFTELHGLQGQKVKHVWYFNDQTMANVELGVHTTRYRTFSSKNIMPSQLGTWRVELRDENNKLLATRAFRLVGSR</sequence>
<feature type="compositionally biased region" description="Polar residues" evidence="1">
    <location>
        <begin position="62"/>
        <end position="82"/>
    </location>
</feature>
<name>A0A0F4PZW1_9GAMM</name>
<evidence type="ECO:0000313" key="4">
    <source>
        <dbReference type="EMBL" id="KJZ01006.1"/>
    </source>
</evidence>
<reference evidence="4 5" key="1">
    <citation type="journal article" date="2015" name="BMC Genomics">
        <title>Genome mining reveals unlocked bioactive potential of marine Gram-negative bacteria.</title>
        <authorList>
            <person name="Machado H."/>
            <person name="Sonnenschein E.C."/>
            <person name="Melchiorsen J."/>
            <person name="Gram L."/>
        </authorList>
    </citation>
    <scope>NUCLEOTIDE SEQUENCE [LARGE SCALE GENOMIC DNA]</scope>
    <source>
        <strain evidence="4 5">S3137</strain>
    </source>
</reference>
<dbReference type="OrthoDB" id="9796654at2"/>
<feature type="region of interest" description="Disordered" evidence="1">
    <location>
        <begin position="62"/>
        <end position="164"/>
    </location>
</feature>
<feature type="compositionally biased region" description="Low complexity" evidence="1">
    <location>
        <begin position="129"/>
        <end position="148"/>
    </location>
</feature>
<keyword evidence="2" id="KW-1133">Transmembrane helix</keyword>
<keyword evidence="2" id="KW-0472">Membrane</keyword>
<protein>
    <recommendedName>
        <fullName evidence="3">DUF2914 domain-containing protein</fullName>
    </recommendedName>
</protein>
<dbReference type="Pfam" id="PF11141">
    <property type="entry name" value="DUF2914"/>
    <property type="match status" value="1"/>
</dbReference>
<dbReference type="InterPro" id="IPR022606">
    <property type="entry name" value="DUF2914"/>
</dbReference>
<dbReference type="AlphaFoldDB" id="A0A0F4PZW1"/>
<feature type="transmembrane region" description="Helical" evidence="2">
    <location>
        <begin position="32"/>
        <end position="51"/>
    </location>
</feature>
<dbReference type="PATRIC" id="fig|151081.8.peg.2050"/>
<evidence type="ECO:0000256" key="2">
    <source>
        <dbReference type="SAM" id="Phobius"/>
    </source>
</evidence>
<comment type="caution">
    <text evidence="4">The sequence shown here is derived from an EMBL/GenBank/DDBJ whole genome shotgun (WGS) entry which is preliminary data.</text>
</comment>
<dbReference type="Proteomes" id="UP000033664">
    <property type="component" value="Unassembled WGS sequence"/>
</dbReference>
<proteinExistence type="predicted"/>
<dbReference type="RefSeq" id="WP_045979488.1">
    <property type="nucleotide sequence ID" value="NZ_JXXY01000008.1"/>
</dbReference>
<dbReference type="eggNOG" id="ENOG502Z8YT">
    <property type="taxonomic scope" value="Bacteria"/>
</dbReference>
<keyword evidence="5" id="KW-1185">Reference proteome</keyword>
<evidence type="ECO:0000256" key="1">
    <source>
        <dbReference type="SAM" id="MobiDB-lite"/>
    </source>
</evidence>
<gene>
    <name evidence="4" type="ORF">TW72_05715</name>
</gene>
<accession>A0A0F4PZW1</accession>
<feature type="domain" description="DUF2914" evidence="3">
    <location>
        <begin position="227"/>
        <end position="286"/>
    </location>
</feature>